<reference evidence="3 4" key="1">
    <citation type="submission" date="2018-08" db="EMBL/GenBank/DDBJ databases">
        <title>A genome reference for cultivated species of the human gut microbiota.</title>
        <authorList>
            <person name="Zou Y."/>
            <person name="Xue W."/>
            <person name="Luo G."/>
        </authorList>
    </citation>
    <scope>NUCLEOTIDE SEQUENCE [LARGE SCALE GENOMIC DNA]</scope>
    <source>
        <strain evidence="3 4">TF01-20-2</strain>
    </source>
</reference>
<feature type="domain" description="Phage conserved hypothetical protein C-terminal" evidence="1">
    <location>
        <begin position="169"/>
        <end position="251"/>
    </location>
</feature>
<organism evidence="3 4">
    <name type="scientific">Mediterraneibacter gnavus</name>
    <name type="common">Ruminococcus gnavus</name>
    <dbReference type="NCBI Taxonomy" id="33038"/>
    <lineage>
        <taxon>Bacteria</taxon>
        <taxon>Bacillati</taxon>
        <taxon>Bacillota</taxon>
        <taxon>Clostridia</taxon>
        <taxon>Lachnospirales</taxon>
        <taxon>Lachnospiraceae</taxon>
        <taxon>Mediterraneibacter</taxon>
    </lineage>
</organism>
<dbReference type="Proteomes" id="UP000260808">
    <property type="component" value="Unassembled WGS sequence"/>
</dbReference>
<name>A0A3E4V843_MEDGN</name>
<gene>
    <name evidence="3" type="ORF">DXC31_06665</name>
</gene>
<protein>
    <submittedName>
        <fullName evidence="3">Replication protein</fullName>
    </submittedName>
</protein>
<accession>A0A3E4V843</accession>
<dbReference type="InterPro" id="IPR053162">
    <property type="entry name" value="DnaD"/>
</dbReference>
<evidence type="ECO:0000313" key="4">
    <source>
        <dbReference type="Proteomes" id="UP000260808"/>
    </source>
</evidence>
<proteinExistence type="predicted"/>
<dbReference type="PANTHER" id="PTHR37293">
    <property type="entry name" value="PHAGE REPLICATION PROTEIN-RELATED"/>
    <property type="match status" value="1"/>
</dbReference>
<feature type="domain" description="Phage replisome organiser N-terminal" evidence="2">
    <location>
        <begin position="6"/>
        <end position="124"/>
    </location>
</feature>
<comment type="caution">
    <text evidence="3">The sequence shown here is derived from an EMBL/GenBank/DDBJ whole genome shotgun (WGS) entry which is preliminary data.</text>
</comment>
<evidence type="ECO:0000259" key="1">
    <source>
        <dbReference type="Pfam" id="PF09524"/>
    </source>
</evidence>
<dbReference type="EMBL" id="QSSX01000012">
    <property type="protein sequence ID" value="RGM23561.1"/>
    <property type="molecule type" value="Genomic_DNA"/>
</dbReference>
<dbReference type="InterPro" id="IPR011741">
    <property type="entry name" value="Phg_2220_C"/>
</dbReference>
<evidence type="ECO:0000259" key="2">
    <source>
        <dbReference type="Pfam" id="PF09681"/>
    </source>
</evidence>
<dbReference type="AlphaFoldDB" id="A0A3E4V843"/>
<dbReference type="InterPro" id="IPR010056">
    <property type="entry name" value="Phage_rep_org__N"/>
</dbReference>
<dbReference type="NCBIfam" id="TIGR02220">
    <property type="entry name" value="phg_TIGR02220"/>
    <property type="match status" value="1"/>
</dbReference>
<sequence length="289" mass="34108">MAEVKWIKIATDIFDDEKILLIEGLPDAYAIITVWFKLLCLAGKKNNGGVFLMNDKIPYTDKMLATIFRMNESTVKLALNAFEQFKMIEIVEGIITIPNWNKHQTLDAYERKKERDRLYQEERRAKQRALIEKSSDKSSERTSYVAVSDIDKEEDKEKDNNIYVPYKEIISYLNEKTGKKLRWDVKSNQKEIKARFNEGYTLDDFKTVIDKKYNEWGRKPTKEELQRGIKDMRIYLRPKTLFGSNFDVYLNQEQTEKVPAKPPVSRNLNNFERRGYDMDSLEEQLLNSN</sequence>
<evidence type="ECO:0000313" key="3">
    <source>
        <dbReference type="EMBL" id="RGM23561.1"/>
    </source>
</evidence>
<dbReference type="Pfam" id="PF09524">
    <property type="entry name" value="Phg_2220_C"/>
    <property type="match status" value="1"/>
</dbReference>
<dbReference type="NCBIfam" id="TIGR01714">
    <property type="entry name" value="phage_rep_org_N"/>
    <property type="match status" value="1"/>
</dbReference>
<dbReference type="Pfam" id="PF09681">
    <property type="entry name" value="Phage_rep_org_N"/>
    <property type="match status" value="1"/>
</dbReference>
<dbReference type="PANTHER" id="PTHR37293:SF7">
    <property type="entry name" value="HYPOTHETICAL PHAGE PROTEIN"/>
    <property type="match status" value="1"/>
</dbReference>